<protein>
    <submittedName>
        <fullName evidence="1">Uncharacterized protein</fullName>
    </submittedName>
</protein>
<name>A0ACB7C9U4_9ASCO</name>
<organism evidence="1 2">
    <name type="scientific">Pneumocystis oryctolagi</name>
    <dbReference type="NCBI Taxonomy" id="42067"/>
    <lineage>
        <taxon>Eukaryota</taxon>
        <taxon>Fungi</taxon>
        <taxon>Dikarya</taxon>
        <taxon>Ascomycota</taxon>
        <taxon>Taphrinomycotina</taxon>
        <taxon>Pneumocystomycetes</taxon>
        <taxon>Pneumocystaceae</taxon>
        <taxon>Pneumocystis</taxon>
    </lineage>
</organism>
<dbReference type="EMBL" id="JABTEG010000008">
    <property type="protein sequence ID" value="KAG4304487.1"/>
    <property type="molecule type" value="Genomic_DNA"/>
</dbReference>
<gene>
    <name evidence="1" type="ORF">PORY_002197</name>
</gene>
<dbReference type="Proteomes" id="UP000768646">
    <property type="component" value="Unassembled WGS sequence"/>
</dbReference>
<evidence type="ECO:0000313" key="2">
    <source>
        <dbReference type="Proteomes" id="UP000768646"/>
    </source>
</evidence>
<sequence length="1073" mass="122107">MGPVWKKRADKDSLRHNPYFRTSKNTKELPLDKKEHNLLKNTLGEVVTKLVSTFSWTYMSIFEKPEKHGVLIEPIVVKKRDSTAPFSSCNENNSRKRHPFPHIMNHKQAPTCYAKKSSPDSKTSEFLTRNSDPTSKGSQQKQQKDTAFVNNHIAFDYTQWPKNSSTGILTAWREICRQQQVLLKNNVTELQLCKSKSMFIKDNAPMKNTTANMHTKTLNMRADDTIFNNLEKRQKNIVQIPEKKKTFHNRFNDPKNSFEPYLYSPQVDNIENLKLLKENTKPRKISENFKLLNSTDAKNIEANHRQSKSCSFSTKNTKETIIQKEDSDQLINIGTEYLKTHVIEKKQILNCNTQKSKDFEGLEDKNNVKLSKNVDKLPEIKTQNYIFFANNQNKRKKSGYFSALEEDLEEMYGPYDIDDDTMFIKRKKHNEVDIGLKEPTNNLQKHTIPYQQPYFHPRVPLLKESKDTDTSNIQNLFNIDNLEKQNVSIFSSESKQILSDKDDHVSDPKLTFNNNNIHFSEKNKNNEELKTFQSNMDTKSLEINENNKNNKRFIDPDNSSVEKEKTSVNIINSFQHNNLNNISNIPFLSNHDKKDSPNEKKSNDFTSIQPSQSFIIDTSSQKSTEFLNKEIKSTSSFEFPVNDENKSKSQNVALSKKETSAFSFDTINKISDISQTNNDKYTNYSEKTETTFSTSANMLQESSDIENSQTLISNKPIADTVMDMDSPEKKETKSQSKIIDFNFTTPISNEKSLLLGFKNNESSFLNQKESSEKTSELQPHSTEQKILQSNEDSTKTTALEQSLSATKSSDFSNLTDNPFSFKLSTVEDNKSQSSPFSFLGPSNDFVSQKKHVQTNTTNEGQKNASSSNSSGFNVTEPDKSKSAPLELNQTSTTPFTFGQNSQSTNSMSNTTPTPIFSFGTMNQSEQGFSFNQQTSNTFPFQTTQSNPSVFQFGDDKNRTNTHEFTFNFNNIMSSGSSSLSQPYIFGQSTRNSSNQQTVPSFSFGTNTSTAGAYPQFQPQIQTINTGFSFGTSQNTSQESNTSNPNPFAFTFNTPQSPVPGRKIAAPKSRLRRR</sequence>
<evidence type="ECO:0000313" key="1">
    <source>
        <dbReference type="EMBL" id="KAG4304487.1"/>
    </source>
</evidence>
<reference evidence="1 2" key="1">
    <citation type="journal article" date="2021" name="Commun. Biol.">
        <title>Genomic insights into the host specific adaptation of the Pneumocystis genus.</title>
        <authorList>
            <person name="Cisse O.H."/>
            <person name="Ma L."/>
            <person name="Dekker J.P."/>
            <person name="Khil P.P."/>
            <person name="Youn J.-H."/>
            <person name="Brenchley J.M."/>
            <person name="Blair R."/>
            <person name="Pahar B."/>
            <person name="Chabe M."/>
            <person name="Van Rompay K.K.A."/>
            <person name="Keesler R."/>
            <person name="Sukura A."/>
            <person name="Hirsch V."/>
            <person name="Kutty G."/>
            <person name="Liu Y."/>
            <person name="Peng L."/>
            <person name="Chen J."/>
            <person name="Song J."/>
            <person name="Weissenbacher-Lang C."/>
            <person name="Xu J."/>
            <person name="Upham N.S."/>
            <person name="Stajich J.E."/>
            <person name="Cuomo C.A."/>
            <person name="Cushion M.T."/>
            <person name="Kovacs J.A."/>
        </authorList>
    </citation>
    <scope>NUCLEOTIDE SEQUENCE [LARGE SCALE GENOMIC DNA]</scope>
    <source>
        <strain evidence="1 2">RABM</strain>
    </source>
</reference>
<comment type="caution">
    <text evidence="1">The sequence shown here is derived from an EMBL/GenBank/DDBJ whole genome shotgun (WGS) entry which is preliminary data.</text>
</comment>
<proteinExistence type="predicted"/>
<keyword evidence="2" id="KW-1185">Reference proteome</keyword>
<accession>A0ACB7C9U4</accession>